<comment type="caution">
    <text evidence="1">The sequence shown here is derived from an EMBL/GenBank/DDBJ whole genome shotgun (WGS) entry which is preliminary data.</text>
</comment>
<name>A0A0F9TF62_9ZZZZ</name>
<proteinExistence type="predicted"/>
<evidence type="ECO:0000313" key="1">
    <source>
        <dbReference type="EMBL" id="KKN79810.1"/>
    </source>
</evidence>
<protein>
    <submittedName>
        <fullName evidence="1">Uncharacterized protein</fullName>
    </submittedName>
</protein>
<reference evidence="1" key="1">
    <citation type="journal article" date="2015" name="Nature">
        <title>Complex archaea that bridge the gap between prokaryotes and eukaryotes.</title>
        <authorList>
            <person name="Spang A."/>
            <person name="Saw J.H."/>
            <person name="Jorgensen S.L."/>
            <person name="Zaremba-Niedzwiedzka K."/>
            <person name="Martijn J."/>
            <person name="Lind A.E."/>
            <person name="van Eijk R."/>
            <person name="Schleper C."/>
            <person name="Guy L."/>
            <person name="Ettema T.J."/>
        </authorList>
    </citation>
    <scope>NUCLEOTIDE SEQUENCE</scope>
</reference>
<organism evidence="1">
    <name type="scientific">marine sediment metagenome</name>
    <dbReference type="NCBI Taxonomy" id="412755"/>
    <lineage>
        <taxon>unclassified sequences</taxon>
        <taxon>metagenomes</taxon>
        <taxon>ecological metagenomes</taxon>
    </lineage>
</organism>
<dbReference type="EMBL" id="LAZR01000242">
    <property type="protein sequence ID" value="KKN79810.1"/>
    <property type="molecule type" value="Genomic_DNA"/>
</dbReference>
<gene>
    <name evidence="1" type="ORF">LCGC14_0336650</name>
</gene>
<accession>A0A0F9TF62</accession>
<sequence length="73" mass="8128">MLTRNEVRKLAWLQISGVVEAMALDYAFGDELTDLAFDDGCSWVTGVLEDVRSQAARRLTPKQLRGRANDCPS</sequence>
<dbReference type="AlphaFoldDB" id="A0A0F9TF62"/>